<keyword evidence="2" id="KW-1185">Reference proteome</keyword>
<evidence type="ECO:0000313" key="2">
    <source>
        <dbReference type="Proteomes" id="UP000193804"/>
    </source>
</evidence>
<gene>
    <name evidence="1" type="ORF">SAMN05661096_01187</name>
</gene>
<dbReference type="EMBL" id="FXAW01000002">
    <property type="protein sequence ID" value="SMG21443.1"/>
    <property type="molecule type" value="Genomic_DNA"/>
</dbReference>
<proteinExistence type="predicted"/>
<dbReference type="STRING" id="1028.SAMN05661096_01187"/>
<dbReference type="Proteomes" id="UP000193804">
    <property type="component" value="Unassembled WGS sequence"/>
</dbReference>
<organism evidence="1 2">
    <name type="scientific">Marivirga sericea</name>
    <dbReference type="NCBI Taxonomy" id="1028"/>
    <lineage>
        <taxon>Bacteria</taxon>
        <taxon>Pseudomonadati</taxon>
        <taxon>Bacteroidota</taxon>
        <taxon>Cytophagia</taxon>
        <taxon>Cytophagales</taxon>
        <taxon>Marivirgaceae</taxon>
        <taxon>Marivirga</taxon>
    </lineage>
</organism>
<name>A0A1X7J2L1_9BACT</name>
<sequence>MPKFTIIFNDSSSKTVESESKESLITEFSITDATAFQEDVKEIRWEENNYCCIECISTGKIHKTSTIIKEE</sequence>
<reference evidence="2" key="1">
    <citation type="submission" date="2017-04" db="EMBL/GenBank/DDBJ databases">
        <authorList>
            <person name="Varghese N."/>
            <person name="Submissions S."/>
        </authorList>
    </citation>
    <scope>NUCLEOTIDE SEQUENCE [LARGE SCALE GENOMIC DNA]</scope>
    <source>
        <strain evidence="2">DSM 4125</strain>
    </source>
</reference>
<accession>A0A1X7J2L1</accession>
<protein>
    <submittedName>
        <fullName evidence="1">Uncharacterized protein</fullName>
    </submittedName>
</protein>
<dbReference type="OrthoDB" id="839754at2"/>
<dbReference type="RefSeq" id="WP_085516158.1">
    <property type="nucleotide sequence ID" value="NZ_FXAW01000002.1"/>
</dbReference>
<evidence type="ECO:0000313" key="1">
    <source>
        <dbReference type="EMBL" id="SMG21443.1"/>
    </source>
</evidence>
<dbReference type="AlphaFoldDB" id="A0A1X7J2L1"/>